<feature type="transmembrane region" description="Helical" evidence="1">
    <location>
        <begin position="21"/>
        <end position="43"/>
    </location>
</feature>
<accession>A0A218WQH9</accession>
<sequence length="81" mass="9226">MDMSTRTRYRHNSVAMKCNPMAILVGGVVYYLSGIFVGDVVIVEIVGDVNNFYVIMDSKKYKENFTEISGRDKGIIYKHVK</sequence>
<evidence type="ECO:0000256" key="1">
    <source>
        <dbReference type="SAM" id="Phobius"/>
    </source>
</evidence>
<evidence type="ECO:0000313" key="2">
    <source>
        <dbReference type="EMBL" id="OWM74883.1"/>
    </source>
</evidence>
<evidence type="ECO:0000313" key="3">
    <source>
        <dbReference type="Proteomes" id="UP000197138"/>
    </source>
</evidence>
<dbReference type="EMBL" id="MTKT01003414">
    <property type="protein sequence ID" value="OWM74883.1"/>
    <property type="molecule type" value="Genomic_DNA"/>
</dbReference>
<gene>
    <name evidence="2" type="ORF">CDL15_Pgr021234</name>
</gene>
<protein>
    <submittedName>
        <fullName evidence="2">Uncharacterized protein</fullName>
    </submittedName>
</protein>
<proteinExistence type="predicted"/>
<reference evidence="3" key="1">
    <citation type="journal article" date="2017" name="Plant J.">
        <title>The pomegranate (Punica granatum L.) genome and the genomics of punicalagin biosynthesis.</title>
        <authorList>
            <person name="Qin G."/>
            <person name="Xu C."/>
            <person name="Ming R."/>
            <person name="Tang H."/>
            <person name="Guyot R."/>
            <person name="Kramer E.M."/>
            <person name="Hu Y."/>
            <person name="Yi X."/>
            <person name="Qi Y."/>
            <person name="Xu X."/>
            <person name="Gao Z."/>
            <person name="Pan H."/>
            <person name="Jian J."/>
            <person name="Tian Y."/>
            <person name="Yue Z."/>
            <person name="Xu Y."/>
        </authorList>
    </citation>
    <scope>NUCLEOTIDE SEQUENCE [LARGE SCALE GENOMIC DNA]</scope>
    <source>
        <strain evidence="3">cv. Dabenzi</strain>
    </source>
</reference>
<comment type="caution">
    <text evidence="2">The sequence shown here is derived from an EMBL/GenBank/DDBJ whole genome shotgun (WGS) entry which is preliminary data.</text>
</comment>
<organism evidence="2 3">
    <name type="scientific">Punica granatum</name>
    <name type="common">Pomegranate</name>
    <dbReference type="NCBI Taxonomy" id="22663"/>
    <lineage>
        <taxon>Eukaryota</taxon>
        <taxon>Viridiplantae</taxon>
        <taxon>Streptophyta</taxon>
        <taxon>Embryophyta</taxon>
        <taxon>Tracheophyta</taxon>
        <taxon>Spermatophyta</taxon>
        <taxon>Magnoliopsida</taxon>
        <taxon>eudicotyledons</taxon>
        <taxon>Gunneridae</taxon>
        <taxon>Pentapetalae</taxon>
        <taxon>rosids</taxon>
        <taxon>malvids</taxon>
        <taxon>Myrtales</taxon>
        <taxon>Lythraceae</taxon>
        <taxon>Punica</taxon>
    </lineage>
</organism>
<keyword evidence="1" id="KW-0472">Membrane</keyword>
<dbReference type="AlphaFoldDB" id="A0A218WQH9"/>
<name>A0A218WQH9_PUNGR</name>
<dbReference type="Proteomes" id="UP000197138">
    <property type="component" value="Unassembled WGS sequence"/>
</dbReference>
<keyword evidence="1" id="KW-1133">Transmembrane helix</keyword>
<keyword evidence="1" id="KW-0812">Transmembrane</keyword>